<keyword evidence="1" id="KW-0812">Transmembrane</keyword>
<evidence type="ECO:0000313" key="2">
    <source>
        <dbReference type="EMBL" id="SFW50165.1"/>
    </source>
</evidence>
<organism evidence="2 3">
    <name type="scientific">Amycolatopsis australiensis</name>
    <dbReference type="NCBI Taxonomy" id="546364"/>
    <lineage>
        <taxon>Bacteria</taxon>
        <taxon>Bacillati</taxon>
        <taxon>Actinomycetota</taxon>
        <taxon>Actinomycetes</taxon>
        <taxon>Pseudonocardiales</taxon>
        <taxon>Pseudonocardiaceae</taxon>
        <taxon>Amycolatopsis</taxon>
    </lineage>
</organism>
<reference evidence="3" key="1">
    <citation type="submission" date="2016-11" db="EMBL/GenBank/DDBJ databases">
        <authorList>
            <person name="Varghese N."/>
            <person name="Submissions S."/>
        </authorList>
    </citation>
    <scope>NUCLEOTIDE SEQUENCE [LARGE SCALE GENOMIC DNA]</scope>
    <source>
        <strain evidence="3">DSM 44671</strain>
    </source>
</reference>
<accession>A0A1K1PRU1</accession>
<evidence type="ECO:0000313" key="3">
    <source>
        <dbReference type="Proteomes" id="UP000182740"/>
    </source>
</evidence>
<feature type="transmembrane region" description="Helical" evidence="1">
    <location>
        <begin position="35"/>
        <end position="51"/>
    </location>
</feature>
<keyword evidence="3" id="KW-1185">Reference proteome</keyword>
<dbReference type="RefSeq" id="WP_072475062.1">
    <property type="nucleotide sequence ID" value="NZ_FPJG01000006.1"/>
</dbReference>
<dbReference type="Proteomes" id="UP000182740">
    <property type="component" value="Unassembled WGS sequence"/>
</dbReference>
<proteinExistence type="predicted"/>
<sequence length="190" mass="20260">MALGFRSQSHYVDFPVVALTLAAIAHWIRGAPADALIFLAVTLLLLVTERPRADVEAELAEPFRVPGFAVVAAGLLVLAFGRDSVPVAVAISAIGLVALFAEWRDPSLPADRPVPPRAWLWSAVALSWCGWELLSFVYEQAAGGLSLTHPTMSDLVDPLLKSRIVQALAITGWLAAGLAMLRAAATARRS</sequence>
<protein>
    <submittedName>
        <fullName evidence="2">Uncharacterized protein</fullName>
    </submittedName>
</protein>
<evidence type="ECO:0000256" key="1">
    <source>
        <dbReference type="SAM" id="Phobius"/>
    </source>
</evidence>
<keyword evidence="1" id="KW-1133">Transmembrane helix</keyword>
<name>A0A1K1PRU1_9PSEU</name>
<gene>
    <name evidence="2" type="ORF">SAMN04489730_0923</name>
</gene>
<dbReference type="STRING" id="546364.SAMN04489730_0923"/>
<dbReference type="OrthoDB" id="3623344at2"/>
<feature type="transmembrane region" description="Helical" evidence="1">
    <location>
        <begin position="87"/>
        <end position="106"/>
    </location>
</feature>
<dbReference type="AlphaFoldDB" id="A0A1K1PRU1"/>
<dbReference type="EMBL" id="FPJG01000006">
    <property type="protein sequence ID" value="SFW50165.1"/>
    <property type="molecule type" value="Genomic_DNA"/>
</dbReference>
<keyword evidence="1" id="KW-0472">Membrane</keyword>
<feature type="transmembrane region" description="Helical" evidence="1">
    <location>
        <begin position="164"/>
        <end position="185"/>
    </location>
</feature>
<feature type="transmembrane region" description="Helical" evidence="1">
    <location>
        <begin position="63"/>
        <end position="81"/>
    </location>
</feature>